<dbReference type="Pfam" id="PF01969">
    <property type="entry name" value="Ni_insertion"/>
    <property type="match status" value="1"/>
</dbReference>
<proteinExistence type="predicted"/>
<feature type="compositionally biased region" description="Basic and acidic residues" evidence="2">
    <location>
        <begin position="99"/>
        <end position="127"/>
    </location>
</feature>
<evidence type="ECO:0008006" key="5">
    <source>
        <dbReference type="Google" id="ProtNLM"/>
    </source>
</evidence>
<evidence type="ECO:0000256" key="2">
    <source>
        <dbReference type="SAM" id="MobiDB-lite"/>
    </source>
</evidence>
<feature type="region of interest" description="Disordered" evidence="2">
    <location>
        <begin position="70"/>
        <end position="137"/>
    </location>
</feature>
<dbReference type="PANTHER" id="PTHR36566:SF1">
    <property type="entry name" value="PYRIDINIUM-3,5-BISTHIOCARBOXYLIC ACID MONONUCLEOTIDE NICKEL INSERTION PROTEIN"/>
    <property type="match status" value="1"/>
</dbReference>
<reference evidence="3 4" key="1">
    <citation type="submission" date="2016-02" db="EMBL/GenBank/DDBJ databases">
        <title>Complete genome sequence of Geobacillus subterraneus KCTC 3922T.</title>
        <authorList>
            <person name="Lee D.-W."/>
            <person name="Lee Y.-J."/>
            <person name="Lee S.-J."/>
            <person name="Park G.-S."/>
            <person name="Lee S.-J."/>
            <person name="Shin J.-H."/>
        </authorList>
    </citation>
    <scope>NUCLEOTIDE SEQUENCE [LARGE SCALE GENOMIC DNA]</scope>
    <source>
        <strain evidence="3 4">KCTC 3922</strain>
    </source>
</reference>
<name>A0ABM6AD21_9BACL</name>
<evidence type="ECO:0000313" key="4">
    <source>
        <dbReference type="Proteomes" id="UP000076226"/>
    </source>
</evidence>
<dbReference type="RefSeq" id="WP_063166489.1">
    <property type="nucleotide sequence ID" value="NZ_CP014342.1"/>
</dbReference>
<protein>
    <recommendedName>
        <fullName evidence="5">LarC family nickel insertion protein</fullName>
    </recommendedName>
</protein>
<feature type="compositionally biased region" description="Basic residues" evidence="2">
    <location>
        <begin position="128"/>
        <end position="137"/>
    </location>
</feature>
<evidence type="ECO:0000313" key="3">
    <source>
        <dbReference type="EMBL" id="AMX84245.1"/>
    </source>
</evidence>
<feature type="compositionally biased region" description="Basic residues" evidence="2">
    <location>
        <begin position="70"/>
        <end position="83"/>
    </location>
</feature>
<keyword evidence="1" id="KW-0533">Nickel</keyword>
<keyword evidence="4" id="KW-1185">Reference proteome</keyword>
<organism evidence="3 4">
    <name type="scientific">Geobacillus subterraneus</name>
    <dbReference type="NCBI Taxonomy" id="129338"/>
    <lineage>
        <taxon>Bacteria</taxon>
        <taxon>Bacillati</taxon>
        <taxon>Bacillota</taxon>
        <taxon>Bacilli</taxon>
        <taxon>Bacillales</taxon>
        <taxon>Anoxybacillaceae</taxon>
        <taxon>Geobacillus</taxon>
    </lineage>
</organism>
<dbReference type="EMBL" id="CP014342">
    <property type="protein sequence ID" value="AMX84245.1"/>
    <property type="molecule type" value="Genomic_DNA"/>
</dbReference>
<dbReference type="PANTHER" id="PTHR36566">
    <property type="entry name" value="NICKEL INSERTION PROTEIN-RELATED"/>
    <property type="match status" value="1"/>
</dbReference>
<gene>
    <name evidence="3" type="ORF">GS3922_11540</name>
</gene>
<accession>A0ABM6AD21</accession>
<dbReference type="Proteomes" id="UP000076226">
    <property type="component" value="Chromosome"/>
</dbReference>
<sequence length="304" mass="33273">MTIIYFDCFSGISGDMVIGALIDAGADPKLLEAELKKLPLEEEYTLTWRKIVKNGITCTKFDVVLKHDDHHRHHSGHDHRDHHHEHAHDDGHHHHHGHGHDDNHHHHHEHDHGDGRHLAHTHGGSDHHHGHGHHHRSYKEIAGMIEASELAAEVKETALAIFRRIGEAEGRIHHVPLDDVHFHEVGAVDSIIDIVGTAILIHQLGAVSIQSSPIPVGSGTVHIAHGEYPVPAPATLELLKGVPIEQSAVKGELTTPTGAAIVSVLAERFGPLPSMKVTAIGYGAGTKTFPNRPNVLRVVIGEQR</sequence>
<evidence type="ECO:0000256" key="1">
    <source>
        <dbReference type="ARBA" id="ARBA00022596"/>
    </source>
</evidence>
<dbReference type="GeneID" id="32409446"/>
<dbReference type="InterPro" id="IPR002822">
    <property type="entry name" value="Ni_insertion"/>
</dbReference>